<dbReference type="AlphaFoldDB" id="S7QH13"/>
<dbReference type="KEGG" id="gtr:GLOTRDRAFT_90786"/>
<dbReference type="InterPro" id="IPR032675">
    <property type="entry name" value="LRR_dom_sf"/>
</dbReference>
<proteinExistence type="predicted"/>
<evidence type="ECO:0000313" key="2">
    <source>
        <dbReference type="Proteomes" id="UP000030669"/>
    </source>
</evidence>
<protein>
    <recommendedName>
        <fullName evidence="3">F-box domain-containing protein</fullName>
    </recommendedName>
</protein>
<dbReference type="GeneID" id="19309273"/>
<dbReference type="Proteomes" id="UP000030669">
    <property type="component" value="Unassembled WGS sequence"/>
</dbReference>
<reference evidence="1 2" key="1">
    <citation type="journal article" date="2012" name="Science">
        <title>The Paleozoic origin of enzymatic lignin decomposition reconstructed from 31 fungal genomes.</title>
        <authorList>
            <person name="Floudas D."/>
            <person name="Binder M."/>
            <person name="Riley R."/>
            <person name="Barry K."/>
            <person name="Blanchette R.A."/>
            <person name="Henrissat B."/>
            <person name="Martinez A.T."/>
            <person name="Otillar R."/>
            <person name="Spatafora J.W."/>
            <person name="Yadav J.S."/>
            <person name="Aerts A."/>
            <person name="Benoit I."/>
            <person name="Boyd A."/>
            <person name="Carlson A."/>
            <person name="Copeland A."/>
            <person name="Coutinho P.M."/>
            <person name="de Vries R.P."/>
            <person name="Ferreira P."/>
            <person name="Findley K."/>
            <person name="Foster B."/>
            <person name="Gaskell J."/>
            <person name="Glotzer D."/>
            <person name="Gorecki P."/>
            <person name="Heitman J."/>
            <person name="Hesse C."/>
            <person name="Hori C."/>
            <person name="Igarashi K."/>
            <person name="Jurgens J.A."/>
            <person name="Kallen N."/>
            <person name="Kersten P."/>
            <person name="Kohler A."/>
            <person name="Kuees U."/>
            <person name="Kumar T.K.A."/>
            <person name="Kuo A."/>
            <person name="LaButti K."/>
            <person name="Larrondo L.F."/>
            <person name="Lindquist E."/>
            <person name="Ling A."/>
            <person name="Lombard V."/>
            <person name="Lucas S."/>
            <person name="Lundell T."/>
            <person name="Martin R."/>
            <person name="McLaughlin D.J."/>
            <person name="Morgenstern I."/>
            <person name="Morin E."/>
            <person name="Murat C."/>
            <person name="Nagy L.G."/>
            <person name="Nolan M."/>
            <person name="Ohm R.A."/>
            <person name="Patyshakuliyeva A."/>
            <person name="Rokas A."/>
            <person name="Ruiz-Duenas F.J."/>
            <person name="Sabat G."/>
            <person name="Salamov A."/>
            <person name="Samejima M."/>
            <person name="Schmutz J."/>
            <person name="Slot J.C."/>
            <person name="St John F."/>
            <person name="Stenlid J."/>
            <person name="Sun H."/>
            <person name="Sun S."/>
            <person name="Syed K."/>
            <person name="Tsang A."/>
            <person name="Wiebenga A."/>
            <person name="Young D."/>
            <person name="Pisabarro A."/>
            <person name="Eastwood D.C."/>
            <person name="Martin F."/>
            <person name="Cullen D."/>
            <person name="Grigoriev I.V."/>
            <person name="Hibbett D.S."/>
        </authorList>
    </citation>
    <scope>NUCLEOTIDE SEQUENCE [LARGE SCALE GENOMIC DNA]</scope>
    <source>
        <strain evidence="1 2">ATCC 11539</strain>
    </source>
</reference>
<organism evidence="1 2">
    <name type="scientific">Gloeophyllum trabeum (strain ATCC 11539 / FP-39264 / Madison 617)</name>
    <name type="common">Brown rot fungus</name>
    <dbReference type="NCBI Taxonomy" id="670483"/>
    <lineage>
        <taxon>Eukaryota</taxon>
        <taxon>Fungi</taxon>
        <taxon>Dikarya</taxon>
        <taxon>Basidiomycota</taxon>
        <taxon>Agaricomycotina</taxon>
        <taxon>Agaricomycetes</taxon>
        <taxon>Gloeophyllales</taxon>
        <taxon>Gloeophyllaceae</taxon>
        <taxon>Gloeophyllum</taxon>
    </lineage>
</organism>
<keyword evidence="2" id="KW-1185">Reference proteome</keyword>
<gene>
    <name evidence="1" type="ORF">GLOTRDRAFT_90786</name>
</gene>
<dbReference type="OrthoDB" id="3354475at2759"/>
<dbReference type="EMBL" id="KB469297">
    <property type="protein sequence ID" value="EPQ59081.1"/>
    <property type="molecule type" value="Genomic_DNA"/>
</dbReference>
<evidence type="ECO:0000313" key="1">
    <source>
        <dbReference type="EMBL" id="EPQ59081.1"/>
    </source>
</evidence>
<dbReference type="Gene3D" id="3.80.10.10">
    <property type="entry name" value="Ribonuclease Inhibitor"/>
    <property type="match status" value="1"/>
</dbReference>
<dbReference type="HOGENOM" id="CLU_021164_0_2_1"/>
<dbReference type="RefSeq" id="XP_007862162.1">
    <property type="nucleotide sequence ID" value="XM_007863971.1"/>
</dbReference>
<accession>S7QH13</accession>
<evidence type="ECO:0008006" key="3">
    <source>
        <dbReference type="Google" id="ProtNLM"/>
    </source>
</evidence>
<dbReference type="OMA" id="HATITHC"/>
<sequence length="599" mass="67052">MHRCLVVRELLTSIFEFHDRKRELSVLARTCRAFADPALDILWRELACLSTLIKATVPSHLWEDVSPRGLSEIVTLFFRGPPAPSDLNRFAYYASRVRSLGTNEAGREGAGEKIDPSVFHYLHEYQPTSPILPRLRHLVWNILNPNALSSVDHFLGPNILYLQLSVFAHHSQQDIMFTFDRIQHKCVNLEEIHMADRTKSPVIAEARSRFMGSLANLRVLSLTLGCRTLGYRAMIHFSNLQLLEKLTLTIRALSPTTVKDANWHQTYAIPETPFPRLQVLSIETAAMDFCFALLSLVQESPLQTMHLDYDPYDVMPTPDYPADGPALGDRAFKRLRFLDVSVPELAGCIALFRPLHLTALEKLDVRIAVPAEDDLERFVVVCSQCCSPSTLTFLRLSQRSAFVGNLCHPSGVILPILPFSRLTDLIMLPGGHVEVDDSLADDMASAWPELECIAIGASDHTKGRGRITLGGLVPFARHCRKLRCVRLAIDLHGALPQLPSLTVELDGLGNPSVRELWFGLCPMPPDKVEEVAKFLKSLFPMLELLHAYHSGGCGQRSRALGGSDEVVPTVIWVWAFRELSSIAPSLTVQLRRRDVDLEI</sequence>
<name>S7QH13_GLOTA</name>
<dbReference type="SUPFAM" id="SSF52047">
    <property type="entry name" value="RNI-like"/>
    <property type="match status" value="1"/>
</dbReference>